<gene>
    <name evidence="2" type="ORF">PHYPADRAFT_101865</name>
</gene>
<dbReference type="EMBL" id="DS545377">
    <property type="protein sequence ID" value="EDQ49506.1"/>
    <property type="molecule type" value="Genomic_DNA"/>
</dbReference>
<dbReference type="AlphaFoldDB" id="A9U495"/>
<organism>
    <name type="scientific">Physcomitrium patens</name>
    <name type="common">Spreading-leaved earth moss</name>
    <name type="synonym">Physcomitrella patens</name>
    <dbReference type="NCBI Taxonomy" id="3218"/>
    <lineage>
        <taxon>Eukaryota</taxon>
        <taxon>Viridiplantae</taxon>
        <taxon>Streptophyta</taxon>
        <taxon>Embryophyta</taxon>
        <taxon>Bryophyta</taxon>
        <taxon>Bryophytina</taxon>
        <taxon>Bryopsida</taxon>
        <taxon>Funariidae</taxon>
        <taxon>Funariales</taxon>
        <taxon>Funariaceae</taxon>
        <taxon>Physcomitrium</taxon>
    </lineage>
</organism>
<reference evidence="2" key="1">
    <citation type="journal article" date="2008" name="Science">
        <title>The Physcomitrella genome reveals evolutionary insights into the conquest of land by plants.</title>
        <authorList>
            <person name="Rensing S."/>
            <person name="Lang D."/>
            <person name="Zimmer A."/>
            <person name="Terry A."/>
            <person name="Salamov A."/>
            <person name="Shapiro H."/>
            <person name="Nishiyama T."/>
            <person name="Perroud P.-F."/>
            <person name="Lindquist E."/>
            <person name="Kamisugi Y."/>
            <person name="Tanahashi T."/>
            <person name="Sakakibara K."/>
            <person name="Fujita T."/>
            <person name="Oishi K."/>
            <person name="Shin-I T."/>
            <person name="Kuroki Y."/>
            <person name="Toyoda A."/>
            <person name="Suzuki Y."/>
            <person name="Hashimoto A."/>
            <person name="Yamaguchi K."/>
            <person name="Sugano A."/>
            <person name="Kohara Y."/>
            <person name="Fujiyama A."/>
            <person name="Anterola A."/>
            <person name="Aoki S."/>
            <person name="Ashton N."/>
            <person name="Barbazuk W.B."/>
            <person name="Barker E."/>
            <person name="Bennetzen J."/>
            <person name="Bezanilla M."/>
            <person name="Blankenship R."/>
            <person name="Cho S.H."/>
            <person name="Dutcher S."/>
            <person name="Estelle M."/>
            <person name="Fawcett J.A."/>
            <person name="Gundlach H."/>
            <person name="Hanada K."/>
            <person name="Heyl A."/>
            <person name="Hicks K.A."/>
            <person name="Hugh J."/>
            <person name="Lohr M."/>
            <person name="Mayer K."/>
            <person name="Melkozernov A."/>
            <person name="Murata T."/>
            <person name="Nelson D."/>
            <person name="Pils B."/>
            <person name="Prigge M."/>
            <person name="Reiss B."/>
            <person name="Renner T."/>
            <person name="Rombauts S."/>
            <person name="Rushton P."/>
            <person name="Sanderfoot A."/>
            <person name="Schween G."/>
            <person name="Shiu S.-H."/>
            <person name="Stueber K."/>
            <person name="Theodoulou F.L."/>
            <person name="Tu H."/>
            <person name="Van de Peer Y."/>
            <person name="Verrier P.J."/>
            <person name="Waters E."/>
            <person name="Wood A."/>
            <person name="Yang L."/>
            <person name="Cove D."/>
            <person name="Cuming A."/>
            <person name="Hasebe M."/>
            <person name="Lucas S."/>
            <person name="Mishler D.B."/>
            <person name="Reski R."/>
            <person name="Grigoriev I."/>
            <person name="Quatrano R.S."/>
            <person name="Boore J.L."/>
        </authorList>
    </citation>
    <scope>NUCLEOTIDE SEQUENCE [LARGE SCALE GENOMIC DNA]</scope>
</reference>
<evidence type="ECO:0000256" key="1">
    <source>
        <dbReference type="SAM" id="MobiDB-lite"/>
    </source>
</evidence>
<name>A9U495_PHYPA</name>
<accession>A9U495</accession>
<sequence>MLSMKYLKLNLYIAYIYKGFDLANTSTHSCVGVEDRAFPKLGRFRLTEALPLMSSIAVQMFTKPWQMPWECAAYCVACTILFHGRHFDEPPSPSEPSDQPQLCELPGLHLEEPPSPSQAGIWVCEITYRVSRRGRLFSFCPPGATARKAAISGYQLDTPEAGKEEEADVVLRAASQSR</sequence>
<feature type="region of interest" description="Disordered" evidence="1">
    <location>
        <begin position="89"/>
        <end position="109"/>
    </location>
</feature>
<dbReference type="HOGENOM" id="CLU_1985384_0_0_1"/>
<protein>
    <submittedName>
        <fullName evidence="2">Predicted protein</fullName>
    </submittedName>
</protein>
<evidence type="ECO:0000313" key="2">
    <source>
        <dbReference type="EMBL" id="EDQ49506.1"/>
    </source>
</evidence>
<proteinExistence type="predicted"/>